<accession>A0A0E9VJY9</accession>
<sequence>MIYRLPNFSKMTKNNQTKDRYRGPSTLSEVDYYRNTIFSSLCY</sequence>
<proteinExistence type="predicted"/>
<evidence type="ECO:0000256" key="1">
    <source>
        <dbReference type="SAM" id="MobiDB-lite"/>
    </source>
</evidence>
<evidence type="ECO:0000313" key="2">
    <source>
        <dbReference type="EMBL" id="JAH78306.1"/>
    </source>
</evidence>
<reference evidence="2" key="2">
    <citation type="journal article" date="2015" name="Fish Shellfish Immunol.">
        <title>Early steps in the European eel (Anguilla anguilla)-Vibrio vulnificus interaction in the gills: Role of the RtxA13 toxin.</title>
        <authorList>
            <person name="Callol A."/>
            <person name="Pajuelo D."/>
            <person name="Ebbesson L."/>
            <person name="Teles M."/>
            <person name="MacKenzie S."/>
            <person name="Amaro C."/>
        </authorList>
    </citation>
    <scope>NUCLEOTIDE SEQUENCE</scope>
</reference>
<reference evidence="2" key="1">
    <citation type="submission" date="2014-11" db="EMBL/GenBank/DDBJ databases">
        <authorList>
            <person name="Amaro Gonzalez C."/>
        </authorList>
    </citation>
    <scope>NUCLEOTIDE SEQUENCE</scope>
</reference>
<dbReference type="AlphaFoldDB" id="A0A0E9VJY9"/>
<name>A0A0E9VJY9_ANGAN</name>
<protein>
    <submittedName>
        <fullName evidence="2">Uncharacterized protein</fullName>
    </submittedName>
</protein>
<dbReference type="EMBL" id="GBXM01030271">
    <property type="protein sequence ID" value="JAH78306.1"/>
    <property type="molecule type" value="Transcribed_RNA"/>
</dbReference>
<organism evidence="2">
    <name type="scientific">Anguilla anguilla</name>
    <name type="common">European freshwater eel</name>
    <name type="synonym">Muraena anguilla</name>
    <dbReference type="NCBI Taxonomy" id="7936"/>
    <lineage>
        <taxon>Eukaryota</taxon>
        <taxon>Metazoa</taxon>
        <taxon>Chordata</taxon>
        <taxon>Craniata</taxon>
        <taxon>Vertebrata</taxon>
        <taxon>Euteleostomi</taxon>
        <taxon>Actinopterygii</taxon>
        <taxon>Neopterygii</taxon>
        <taxon>Teleostei</taxon>
        <taxon>Anguilliformes</taxon>
        <taxon>Anguillidae</taxon>
        <taxon>Anguilla</taxon>
    </lineage>
</organism>
<feature type="region of interest" description="Disordered" evidence="1">
    <location>
        <begin position="1"/>
        <end position="24"/>
    </location>
</feature>